<evidence type="ECO:0000256" key="7">
    <source>
        <dbReference type="ARBA" id="ARBA00022989"/>
    </source>
</evidence>
<comment type="function">
    <text evidence="9">Part of the ABC transporter complex LsrABCD involved in autoinducer 2 (AI-2) import. Probably responsible for the translocation of the substrate across the membrane.</text>
</comment>
<reference evidence="12" key="2">
    <citation type="submission" date="2021-01" db="EMBL/GenBank/DDBJ databases">
        <authorList>
            <person name="Mieszkin S."/>
            <person name="Pouder E."/>
            <person name="Alain K."/>
        </authorList>
    </citation>
    <scope>NUCLEOTIDE SEQUENCE</scope>
    <source>
        <strain evidence="12">HW T2.11</strain>
    </source>
</reference>
<keyword evidence="13" id="KW-1185">Reference proteome</keyword>
<name>A0A964E099_9PROT</name>
<dbReference type="Pfam" id="PF02653">
    <property type="entry name" value="BPD_transp_2"/>
    <property type="match status" value="1"/>
</dbReference>
<keyword evidence="8 11" id="KW-0472">Membrane</keyword>
<evidence type="ECO:0000256" key="8">
    <source>
        <dbReference type="ARBA" id="ARBA00023136"/>
    </source>
</evidence>
<evidence type="ECO:0000256" key="1">
    <source>
        <dbReference type="ARBA" id="ARBA00004651"/>
    </source>
</evidence>
<accession>A0A964E099</accession>
<feature type="transmembrane region" description="Helical" evidence="11">
    <location>
        <begin position="158"/>
        <end position="182"/>
    </location>
</feature>
<comment type="subcellular location">
    <subcellularLocation>
        <location evidence="1">Cell membrane</location>
        <topology evidence="1">Multi-pass membrane protein</topology>
    </subcellularLocation>
</comment>
<comment type="subunit">
    <text evidence="2">The complex is composed of two ATP-binding proteins (LsrA), two transmembrane proteins (LsrC and LsrD) and a solute-binding protein (LsrB).</text>
</comment>
<evidence type="ECO:0000256" key="9">
    <source>
        <dbReference type="ARBA" id="ARBA00025439"/>
    </source>
</evidence>
<evidence type="ECO:0000256" key="6">
    <source>
        <dbReference type="ARBA" id="ARBA00022692"/>
    </source>
</evidence>
<evidence type="ECO:0000256" key="2">
    <source>
        <dbReference type="ARBA" id="ARBA00011262"/>
    </source>
</evidence>
<evidence type="ECO:0000313" key="13">
    <source>
        <dbReference type="Proteomes" id="UP000708298"/>
    </source>
</evidence>
<keyword evidence="5" id="KW-0997">Cell inner membrane</keyword>
<sequence length="322" mass="33516">MTRAPRRETREVTLILATIVTLIVVGIINHDFMTLQNIRFMILNSVVLSLLALGQTWVIATKGIDLSVAPIMGLTAVVTGLLEQGSGLPLVGAIGITIGIGIVLGTVNGLLVAKLNIPPIIVTLGTYSLYSGLMFIYSNGTDVVSVPPAYATFGNGTLAHWLPIPIPVLILAAILFLCWFVLGHTIFGRAVLAIGNNAVAAYNAGVSVVATQIRVYMISGLLAAIAGFVFLCYTGSATVTTGTGDHVELQSIAVALIGGTAIVGGRGNMVGTVLGGLFLSVVLTALVFLHVPPIWYSAGEGAMILVTVTLGMRQNAARKAIR</sequence>
<feature type="transmembrane region" description="Helical" evidence="11">
    <location>
        <begin position="12"/>
        <end position="32"/>
    </location>
</feature>
<dbReference type="AlphaFoldDB" id="A0A964E099"/>
<reference evidence="12" key="1">
    <citation type="journal article" date="2021" name="Microorganisms">
        <title>Acidisoma silvae sp. nov. and Acidisomacellulosilytica sp. nov., Two Acidophilic Bacteria Isolated from Decaying Wood, Hydrolyzing Cellulose and Producing Poly-3-hydroxybutyrate.</title>
        <authorList>
            <person name="Mieszkin S."/>
            <person name="Pouder E."/>
            <person name="Uroz S."/>
            <person name="Simon-Colin C."/>
            <person name="Alain K."/>
        </authorList>
    </citation>
    <scope>NUCLEOTIDE SEQUENCE</scope>
    <source>
        <strain evidence="12">HW T2.11</strain>
    </source>
</reference>
<feature type="transmembrane region" description="Helical" evidence="11">
    <location>
        <begin position="38"/>
        <end position="59"/>
    </location>
</feature>
<dbReference type="RefSeq" id="WP_227322591.1">
    <property type="nucleotide sequence ID" value="NZ_JAESVB010000009.1"/>
</dbReference>
<evidence type="ECO:0000256" key="3">
    <source>
        <dbReference type="ARBA" id="ARBA00022448"/>
    </source>
</evidence>
<comment type="caution">
    <text evidence="12">The sequence shown here is derived from an EMBL/GenBank/DDBJ whole genome shotgun (WGS) entry which is preliminary data.</text>
</comment>
<feature type="transmembrane region" description="Helical" evidence="11">
    <location>
        <begin position="88"/>
        <end position="113"/>
    </location>
</feature>
<dbReference type="CDD" id="cd06579">
    <property type="entry name" value="TM_PBP1_transp_AraH_like"/>
    <property type="match status" value="1"/>
</dbReference>
<feature type="transmembrane region" description="Helical" evidence="11">
    <location>
        <begin position="294"/>
        <end position="312"/>
    </location>
</feature>
<organism evidence="12 13">
    <name type="scientific">Acidisoma silvae</name>
    <dbReference type="NCBI Taxonomy" id="2802396"/>
    <lineage>
        <taxon>Bacteria</taxon>
        <taxon>Pseudomonadati</taxon>
        <taxon>Pseudomonadota</taxon>
        <taxon>Alphaproteobacteria</taxon>
        <taxon>Acetobacterales</taxon>
        <taxon>Acidocellaceae</taxon>
        <taxon>Acidisoma</taxon>
    </lineage>
</organism>
<evidence type="ECO:0000256" key="10">
    <source>
        <dbReference type="ARBA" id="ARBA00039382"/>
    </source>
</evidence>
<feature type="transmembrane region" description="Helical" evidence="11">
    <location>
        <begin position="66"/>
        <end position="82"/>
    </location>
</feature>
<feature type="transmembrane region" description="Helical" evidence="11">
    <location>
        <begin position="215"/>
        <end position="237"/>
    </location>
</feature>
<dbReference type="GO" id="GO:0022857">
    <property type="term" value="F:transmembrane transporter activity"/>
    <property type="evidence" value="ECO:0007669"/>
    <property type="project" value="InterPro"/>
</dbReference>
<gene>
    <name evidence="12" type="ORF">ASILVAE211_17190</name>
</gene>
<dbReference type="GO" id="GO:0005886">
    <property type="term" value="C:plasma membrane"/>
    <property type="evidence" value="ECO:0007669"/>
    <property type="project" value="UniProtKB-SubCell"/>
</dbReference>
<protein>
    <recommendedName>
        <fullName evidence="10">Autoinducer 2 import system permease protein LsrC</fullName>
    </recommendedName>
</protein>
<dbReference type="PANTHER" id="PTHR32196:SF29">
    <property type="entry name" value="AUTOINDUCER 2 IMPORT SYSTEM PERMEASE PROTEIN LSRC"/>
    <property type="match status" value="1"/>
</dbReference>
<evidence type="ECO:0000256" key="4">
    <source>
        <dbReference type="ARBA" id="ARBA00022475"/>
    </source>
</evidence>
<dbReference type="PANTHER" id="PTHR32196">
    <property type="entry name" value="ABC TRANSPORTER PERMEASE PROTEIN YPHD-RELATED-RELATED"/>
    <property type="match status" value="1"/>
</dbReference>
<dbReference type="EMBL" id="JAESVB010000009">
    <property type="protein sequence ID" value="MCB8876932.1"/>
    <property type="molecule type" value="Genomic_DNA"/>
</dbReference>
<keyword evidence="3" id="KW-0813">Transport</keyword>
<dbReference type="Proteomes" id="UP000708298">
    <property type="component" value="Unassembled WGS sequence"/>
</dbReference>
<evidence type="ECO:0000313" key="12">
    <source>
        <dbReference type="EMBL" id="MCB8876932.1"/>
    </source>
</evidence>
<keyword evidence="4" id="KW-1003">Cell membrane</keyword>
<dbReference type="InterPro" id="IPR001851">
    <property type="entry name" value="ABC_transp_permease"/>
</dbReference>
<feature type="transmembrane region" description="Helical" evidence="11">
    <location>
        <begin position="120"/>
        <end position="138"/>
    </location>
</feature>
<feature type="transmembrane region" description="Helical" evidence="11">
    <location>
        <begin position="249"/>
        <end position="265"/>
    </location>
</feature>
<feature type="transmembrane region" description="Helical" evidence="11">
    <location>
        <begin position="270"/>
        <end position="288"/>
    </location>
</feature>
<proteinExistence type="predicted"/>
<keyword evidence="6 11" id="KW-0812">Transmembrane</keyword>
<keyword evidence="7 11" id="KW-1133">Transmembrane helix</keyword>
<evidence type="ECO:0000256" key="5">
    <source>
        <dbReference type="ARBA" id="ARBA00022519"/>
    </source>
</evidence>
<evidence type="ECO:0000256" key="11">
    <source>
        <dbReference type="SAM" id="Phobius"/>
    </source>
</evidence>